<dbReference type="InterPro" id="IPR058580">
    <property type="entry name" value="DUF2828"/>
</dbReference>
<protein>
    <recommendedName>
        <fullName evidence="1">DUF2828 domain-containing protein</fullName>
    </recommendedName>
</protein>
<accession>A0A5N5GE14</accession>
<evidence type="ECO:0000259" key="1">
    <source>
        <dbReference type="Pfam" id="PF11443"/>
    </source>
</evidence>
<organism evidence="2 3">
    <name type="scientific">Pyrus ussuriensis x Pyrus communis</name>
    <dbReference type="NCBI Taxonomy" id="2448454"/>
    <lineage>
        <taxon>Eukaryota</taxon>
        <taxon>Viridiplantae</taxon>
        <taxon>Streptophyta</taxon>
        <taxon>Embryophyta</taxon>
        <taxon>Tracheophyta</taxon>
        <taxon>Spermatophyta</taxon>
        <taxon>Magnoliopsida</taxon>
        <taxon>eudicotyledons</taxon>
        <taxon>Gunneridae</taxon>
        <taxon>Pentapetalae</taxon>
        <taxon>rosids</taxon>
        <taxon>fabids</taxon>
        <taxon>Rosales</taxon>
        <taxon>Rosaceae</taxon>
        <taxon>Amygdaloideae</taxon>
        <taxon>Maleae</taxon>
        <taxon>Pyrus</taxon>
    </lineage>
</organism>
<feature type="domain" description="DUF2828" evidence="1">
    <location>
        <begin position="61"/>
        <end position="112"/>
    </location>
</feature>
<reference evidence="2 3" key="1">
    <citation type="submission" date="2019-09" db="EMBL/GenBank/DDBJ databases">
        <authorList>
            <person name="Ou C."/>
        </authorList>
    </citation>
    <scope>NUCLEOTIDE SEQUENCE [LARGE SCALE GENOMIC DNA]</scope>
    <source>
        <strain evidence="2">S2</strain>
        <tissue evidence="2">Leaf</tissue>
    </source>
</reference>
<evidence type="ECO:0000313" key="2">
    <source>
        <dbReference type="EMBL" id="KAB2613387.1"/>
    </source>
</evidence>
<reference evidence="2 3" key="3">
    <citation type="submission" date="2019-11" db="EMBL/GenBank/DDBJ databases">
        <title>A de novo genome assembly of a pear dwarfing rootstock.</title>
        <authorList>
            <person name="Wang F."/>
            <person name="Wang J."/>
            <person name="Li S."/>
            <person name="Zhang Y."/>
            <person name="Fang M."/>
            <person name="Ma L."/>
            <person name="Zhao Y."/>
            <person name="Jiang S."/>
        </authorList>
    </citation>
    <scope>NUCLEOTIDE SEQUENCE [LARGE SCALE GENOMIC DNA]</scope>
    <source>
        <strain evidence="2">S2</strain>
        <tissue evidence="2">Leaf</tissue>
    </source>
</reference>
<dbReference type="InterPro" id="IPR011205">
    <property type="entry name" value="UCP015417_vWA"/>
</dbReference>
<dbReference type="Proteomes" id="UP000327157">
    <property type="component" value="Chromosome 9"/>
</dbReference>
<dbReference type="AlphaFoldDB" id="A0A5N5GE14"/>
<dbReference type="Pfam" id="PF11443">
    <property type="entry name" value="DUF2828"/>
    <property type="match status" value="1"/>
</dbReference>
<comment type="caution">
    <text evidence="2">The sequence shown here is derived from an EMBL/GenBank/DDBJ whole genome shotgun (WGS) entry which is preliminary data.</text>
</comment>
<proteinExistence type="predicted"/>
<evidence type="ECO:0000313" key="3">
    <source>
        <dbReference type="Proteomes" id="UP000327157"/>
    </source>
</evidence>
<gene>
    <name evidence="2" type="ORF">D8674_035703</name>
</gene>
<name>A0A5N5GE14_9ROSA</name>
<dbReference type="EMBL" id="SMOL01000458">
    <property type="protein sequence ID" value="KAB2613387.1"/>
    <property type="molecule type" value="Genomic_DNA"/>
</dbReference>
<dbReference type="OrthoDB" id="1149618at2759"/>
<dbReference type="PANTHER" id="PTHR31373:SF17">
    <property type="entry name" value="OS06G0652100 PROTEIN"/>
    <property type="match status" value="1"/>
</dbReference>
<keyword evidence="3" id="KW-1185">Reference proteome</keyword>
<reference evidence="3" key="2">
    <citation type="submission" date="2019-10" db="EMBL/GenBank/DDBJ databases">
        <title>A de novo genome assembly of a pear dwarfing rootstock.</title>
        <authorList>
            <person name="Wang F."/>
            <person name="Wang J."/>
            <person name="Li S."/>
            <person name="Zhang Y."/>
            <person name="Fang M."/>
            <person name="Ma L."/>
            <person name="Zhao Y."/>
            <person name="Jiang S."/>
        </authorList>
    </citation>
    <scope>NUCLEOTIDE SEQUENCE [LARGE SCALE GENOMIC DNA]</scope>
</reference>
<sequence length="139" mass="15753">MAKLLGTVKANTNHAKIISQVAARSMAAPNYTTLAAPPELKRFNSQAPATKRLPHPPVELEASLAHLKRLLPLAWSHNPLTTLKLIYNLLDIMDGKFYEKAFHTAAYWLPQNPSVQYRPYSRVVWDFYRPCRDSVPASR</sequence>
<dbReference type="PANTHER" id="PTHR31373">
    <property type="entry name" value="OS06G0652100 PROTEIN"/>
    <property type="match status" value="1"/>
</dbReference>